<reference evidence="1" key="1">
    <citation type="submission" date="2023-03" db="EMBL/GenBank/DDBJ databases">
        <title>Massive genome expansion in bonnet fungi (Mycena s.s.) driven by repeated elements and novel gene families across ecological guilds.</title>
        <authorList>
            <consortium name="Lawrence Berkeley National Laboratory"/>
            <person name="Harder C.B."/>
            <person name="Miyauchi S."/>
            <person name="Viragh M."/>
            <person name="Kuo A."/>
            <person name="Thoen E."/>
            <person name="Andreopoulos B."/>
            <person name="Lu D."/>
            <person name="Skrede I."/>
            <person name="Drula E."/>
            <person name="Henrissat B."/>
            <person name="Morin E."/>
            <person name="Kohler A."/>
            <person name="Barry K."/>
            <person name="LaButti K."/>
            <person name="Morin E."/>
            <person name="Salamov A."/>
            <person name="Lipzen A."/>
            <person name="Mereny Z."/>
            <person name="Hegedus B."/>
            <person name="Baldrian P."/>
            <person name="Stursova M."/>
            <person name="Weitz H."/>
            <person name="Taylor A."/>
            <person name="Grigoriev I.V."/>
            <person name="Nagy L.G."/>
            <person name="Martin F."/>
            <person name="Kauserud H."/>
        </authorList>
    </citation>
    <scope>NUCLEOTIDE SEQUENCE</scope>
    <source>
        <strain evidence="1">CBHHK067</strain>
    </source>
</reference>
<keyword evidence="2" id="KW-1185">Reference proteome</keyword>
<protein>
    <submittedName>
        <fullName evidence="1">Uncharacterized protein</fullName>
    </submittedName>
</protein>
<proteinExistence type="predicted"/>
<name>A0AAD7DZA9_MYCRO</name>
<gene>
    <name evidence="1" type="ORF">B0H17DRAFT_147233</name>
</gene>
<evidence type="ECO:0000313" key="2">
    <source>
        <dbReference type="Proteomes" id="UP001221757"/>
    </source>
</evidence>
<dbReference type="Proteomes" id="UP001221757">
    <property type="component" value="Unassembled WGS sequence"/>
</dbReference>
<sequence>MSTIVALTEGYNSAKVVRELQDIPGGCGGMVLTPTVTVHALVRASLILLTHFRSLIDIEIAKCEKKLEMSRANLQKITKIETQADYQETVPANFRSANEDERKTLEAEISTWQISRGIFVNLK</sequence>
<dbReference type="EMBL" id="JARKIE010000015">
    <property type="protein sequence ID" value="KAJ7702446.1"/>
    <property type="molecule type" value="Genomic_DNA"/>
</dbReference>
<evidence type="ECO:0000313" key="1">
    <source>
        <dbReference type="EMBL" id="KAJ7702446.1"/>
    </source>
</evidence>
<comment type="caution">
    <text evidence="1">The sequence shown here is derived from an EMBL/GenBank/DDBJ whole genome shotgun (WGS) entry which is preliminary data.</text>
</comment>
<dbReference type="AlphaFoldDB" id="A0AAD7DZA9"/>
<organism evidence="1 2">
    <name type="scientific">Mycena rosella</name>
    <name type="common">Pink bonnet</name>
    <name type="synonym">Agaricus rosellus</name>
    <dbReference type="NCBI Taxonomy" id="1033263"/>
    <lineage>
        <taxon>Eukaryota</taxon>
        <taxon>Fungi</taxon>
        <taxon>Dikarya</taxon>
        <taxon>Basidiomycota</taxon>
        <taxon>Agaricomycotina</taxon>
        <taxon>Agaricomycetes</taxon>
        <taxon>Agaricomycetidae</taxon>
        <taxon>Agaricales</taxon>
        <taxon>Marasmiineae</taxon>
        <taxon>Mycenaceae</taxon>
        <taxon>Mycena</taxon>
    </lineage>
</organism>
<accession>A0AAD7DZA9</accession>